<dbReference type="InterPro" id="IPR016181">
    <property type="entry name" value="Acyl_CoA_acyltransferase"/>
</dbReference>
<dbReference type="GO" id="GO:0016746">
    <property type="term" value="F:acyltransferase activity"/>
    <property type="evidence" value="ECO:0007669"/>
    <property type="project" value="UniProtKB-KW"/>
</dbReference>
<feature type="domain" description="N-acetyltransferase" evidence="1">
    <location>
        <begin position="2"/>
        <end position="150"/>
    </location>
</feature>
<dbReference type="EMBL" id="JBHPBY010000361">
    <property type="protein sequence ID" value="MFC1852749.1"/>
    <property type="molecule type" value="Genomic_DNA"/>
</dbReference>
<gene>
    <name evidence="2" type="ORF">ACFL27_21330</name>
</gene>
<comment type="caution">
    <text evidence="2">The sequence shown here is derived from an EMBL/GenBank/DDBJ whole genome shotgun (WGS) entry which is preliminary data.</text>
</comment>
<sequence length="307" mass="34836">MLQIREAKDTDVEQVRDLFVQVYGEDYPFTDFYDTSWLKKSVYDENTLFLVMEDNGKIIATASMMLAAGGFDDMIGEAGRLVAIPDSRYRGKNLYTELIEALVKRTENRVQFLMAEARTAHRGSQRIAENVGWKAIGFEPMKYLLGSKRESAIFYGNCHQLSLTLRRNNPRVIPEIAPLAQMALENMALPVDIIVEDEVDGYPMGQSFTIELLKDQQGLTSLLRIERGRVSNVEVFGNFSLSYGFHRIDNSNTHYIVASEGNVVLGAVGFSYDSIDKKVRIFELIEFDEEVEGFLLASVDRIVREEL</sequence>
<evidence type="ECO:0000313" key="3">
    <source>
        <dbReference type="Proteomes" id="UP001594351"/>
    </source>
</evidence>
<name>A0ABV6Z2X5_UNCC1</name>
<dbReference type="InterPro" id="IPR000182">
    <property type="entry name" value="GNAT_dom"/>
</dbReference>
<proteinExistence type="predicted"/>
<evidence type="ECO:0000259" key="1">
    <source>
        <dbReference type="PROSITE" id="PS51186"/>
    </source>
</evidence>
<dbReference type="Pfam" id="PF00583">
    <property type="entry name" value="Acetyltransf_1"/>
    <property type="match status" value="1"/>
</dbReference>
<dbReference type="Gene3D" id="3.40.630.30">
    <property type="match status" value="1"/>
</dbReference>
<protein>
    <submittedName>
        <fullName evidence="2">GNAT family N-acetyltransferase</fullName>
        <ecNumber evidence="2">2.3.-.-</ecNumber>
    </submittedName>
</protein>
<keyword evidence="3" id="KW-1185">Reference proteome</keyword>
<feature type="non-terminal residue" evidence="2">
    <location>
        <position position="307"/>
    </location>
</feature>
<keyword evidence="2" id="KW-0808">Transferase</keyword>
<dbReference type="PROSITE" id="PS51186">
    <property type="entry name" value="GNAT"/>
    <property type="match status" value="1"/>
</dbReference>
<organism evidence="2 3">
    <name type="scientific">candidate division CSSED10-310 bacterium</name>
    <dbReference type="NCBI Taxonomy" id="2855610"/>
    <lineage>
        <taxon>Bacteria</taxon>
        <taxon>Bacteria division CSSED10-310</taxon>
    </lineage>
</organism>
<accession>A0ABV6Z2X5</accession>
<reference evidence="2 3" key="1">
    <citation type="submission" date="2024-09" db="EMBL/GenBank/DDBJ databases">
        <title>Laminarin stimulates single cell rates of sulfate reduction while oxygen inhibits transcriptomic activity in coastal marine sediment.</title>
        <authorList>
            <person name="Lindsay M."/>
            <person name="Orcutt B."/>
            <person name="Emerson D."/>
            <person name="Stepanauskas R."/>
            <person name="D'Angelo T."/>
        </authorList>
    </citation>
    <scope>NUCLEOTIDE SEQUENCE [LARGE SCALE GENOMIC DNA]</scope>
    <source>
        <strain evidence="2">SAG AM-311-K15</strain>
    </source>
</reference>
<dbReference type="EC" id="2.3.-.-" evidence="2"/>
<evidence type="ECO:0000313" key="2">
    <source>
        <dbReference type="EMBL" id="MFC1852749.1"/>
    </source>
</evidence>
<keyword evidence="2" id="KW-0012">Acyltransferase</keyword>
<dbReference type="Proteomes" id="UP001594351">
    <property type="component" value="Unassembled WGS sequence"/>
</dbReference>
<dbReference type="SUPFAM" id="SSF55729">
    <property type="entry name" value="Acyl-CoA N-acyltransferases (Nat)"/>
    <property type="match status" value="1"/>
</dbReference>